<dbReference type="GeneID" id="25272577"/>
<evidence type="ECO:0000313" key="1">
    <source>
        <dbReference type="EMBL" id="CDI83863.1"/>
    </source>
</evidence>
<evidence type="ECO:0000313" key="2">
    <source>
        <dbReference type="Proteomes" id="UP000018050"/>
    </source>
</evidence>
<name>U6GX75_EIMAC</name>
<dbReference type="VEuPathDB" id="ToxoDB:EAH_00045070"/>
<dbReference type="RefSeq" id="XP_013247072.1">
    <property type="nucleotide sequence ID" value="XM_013391618.1"/>
</dbReference>
<keyword evidence="2" id="KW-1185">Reference proteome</keyword>
<proteinExistence type="predicted"/>
<dbReference type="Proteomes" id="UP000018050">
    <property type="component" value="Unassembled WGS sequence"/>
</dbReference>
<reference evidence="1" key="2">
    <citation type="submission" date="2013-10" db="EMBL/GenBank/DDBJ databases">
        <authorList>
            <person name="Aslett M."/>
        </authorList>
    </citation>
    <scope>NUCLEOTIDE SEQUENCE [LARGE SCALE GENOMIC DNA]</scope>
    <source>
        <strain evidence="1">Houghton</strain>
    </source>
</reference>
<dbReference type="AlphaFoldDB" id="U6GX75"/>
<protein>
    <submittedName>
        <fullName evidence="1">Uncharacterized protein</fullName>
    </submittedName>
</protein>
<gene>
    <name evidence="1" type="ORF">EAH_00045070</name>
</gene>
<organism evidence="1 2">
    <name type="scientific">Eimeria acervulina</name>
    <name type="common">Coccidian parasite</name>
    <dbReference type="NCBI Taxonomy" id="5801"/>
    <lineage>
        <taxon>Eukaryota</taxon>
        <taxon>Sar</taxon>
        <taxon>Alveolata</taxon>
        <taxon>Apicomplexa</taxon>
        <taxon>Conoidasida</taxon>
        <taxon>Coccidia</taxon>
        <taxon>Eucoccidiorida</taxon>
        <taxon>Eimeriorina</taxon>
        <taxon>Eimeriidae</taxon>
        <taxon>Eimeria</taxon>
    </lineage>
</organism>
<dbReference type="EMBL" id="HG673510">
    <property type="protein sequence ID" value="CDI83863.1"/>
    <property type="molecule type" value="Genomic_DNA"/>
</dbReference>
<reference evidence="1" key="1">
    <citation type="submission" date="2013-10" db="EMBL/GenBank/DDBJ databases">
        <title>Genomic analysis of the causative agents of coccidiosis in chickens.</title>
        <authorList>
            <person name="Reid A.J."/>
            <person name="Blake D."/>
            <person name="Billington K."/>
            <person name="Browne H."/>
            <person name="Dunn M."/>
            <person name="Hung S."/>
            <person name="Kawahara F."/>
            <person name="Miranda-Saavedra D."/>
            <person name="Mourier T."/>
            <person name="Nagra H."/>
            <person name="Otto T.D."/>
            <person name="Rawlings N."/>
            <person name="Sanchez A."/>
            <person name="Sanders M."/>
            <person name="Subramaniam C."/>
            <person name="Tay Y."/>
            <person name="Dear P."/>
            <person name="Doerig C."/>
            <person name="Gruber A."/>
            <person name="Parkinson J."/>
            <person name="Shirley M."/>
            <person name="Wan K.L."/>
            <person name="Berriman M."/>
            <person name="Tomley F."/>
            <person name="Pain A."/>
        </authorList>
    </citation>
    <scope>NUCLEOTIDE SEQUENCE [LARGE SCALE GENOMIC DNA]</scope>
    <source>
        <strain evidence="1">Houghton</strain>
    </source>
</reference>
<accession>U6GX75</accession>
<sequence length="152" mass="16957">MAYERCFAEQLTSSLAHRLGSCGFPHWACAHILHLDTLPTIQSIQYVFISSCKWLSTSNEGLGVKEQGDTIGSAFLGFLHRRWPRCTETLRMHHARSKWVMLEGFHHIHRLYEIGISAGYTVANAKLCVVFLAGHLGSSADALAARMLLYGP</sequence>